<dbReference type="GO" id="GO:0005737">
    <property type="term" value="C:cytoplasm"/>
    <property type="evidence" value="ECO:0007669"/>
    <property type="project" value="InterPro"/>
</dbReference>
<dbReference type="InterPro" id="IPR008205">
    <property type="entry name" value="GGGP_HepGP_synthase"/>
</dbReference>
<dbReference type="AlphaFoldDB" id="A0A2G1VSN8"/>
<keyword evidence="4 9" id="KW-0460">Magnesium</keyword>
<dbReference type="GO" id="GO:0046474">
    <property type="term" value="P:glycerophospholipid biosynthetic process"/>
    <property type="evidence" value="ECO:0007669"/>
    <property type="project" value="UniProtKB-UniRule"/>
</dbReference>
<dbReference type="GO" id="GO:0000287">
    <property type="term" value="F:magnesium ion binding"/>
    <property type="evidence" value="ECO:0007669"/>
    <property type="project" value="UniProtKB-UniRule"/>
</dbReference>
<feature type="binding site" evidence="9">
    <location>
        <position position="32"/>
    </location>
    <ligand>
        <name>Mg(2+)</name>
        <dbReference type="ChEBI" id="CHEBI:18420"/>
    </ligand>
</feature>
<comment type="caution">
    <text evidence="9">Lacks conserved residue(s) required for the propagation of feature annotation.</text>
</comment>
<keyword evidence="2 9" id="KW-0808">Transferase</keyword>
<dbReference type="EMBL" id="NQXA01000003">
    <property type="protein sequence ID" value="PHQ29765.1"/>
    <property type="molecule type" value="Genomic_DNA"/>
</dbReference>
<keyword evidence="7 9" id="KW-1208">Phospholipid metabolism</keyword>
<proteinExistence type="inferred from homology"/>
<evidence type="ECO:0000256" key="7">
    <source>
        <dbReference type="ARBA" id="ARBA00023264"/>
    </source>
</evidence>
<comment type="similarity">
    <text evidence="9">Belongs to the GGGP/HepGP synthase family. Group II subfamily.</text>
</comment>
<comment type="cofactor">
    <cofactor evidence="9">
        <name>Mg(2+)</name>
        <dbReference type="ChEBI" id="CHEBI:18420"/>
    </cofactor>
</comment>
<gene>
    <name evidence="10" type="ORF">CJ305_07275</name>
</gene>
<keyword evidence="6 9" id="KW-0594">Phospholipid biosynthesis</keyword>
<evidence type="ECO:0000313" key="10">
    <source>
        <dbReference type="EMBL" id="PHQ29765.1"/>
    </source>
</evidence>
<dbReference type="Pfam" id="PF01884">
    <property type="entry name" value="PcrB"/>
    <property type="match status" value="1"/>
</dbReference>
<dbReference type="OrthoDB" id="9807235at2"/>
<comment type="catalytic activity">
    <reaction evidence="8 9">
        <text>sn-glycerol 1-phosphate + (2E,6E,10E)-geranylgeranyl diphosphate = sn-3-O-(geranylgeranyl)glycerol 1-phosphate + diphosphate</text>
        <dbReference type="Rhea" id="RHEA:23404"/>
        <dbReference type="ChEBI" id="CHEBI:33019"/>
        <dbReference type="ChEBI" id="CHEBI:57677"/>
        <dbReference type="ChEBI" id="CHEBI:57685"/>
        <dbReference type="ChEBI" id="CHEBI:58756"/>
        <dbReference type="EC" id="2.5.1.41"/>
    </reaction>
</comment>
<dbReference type="Proteomes" id="UP000229433">
    <property type="component" value="Unassembled WGS sequence"/>
</dbReference>
<feature type="binding site" evidence="9">
    <location>
        <begin position="180"/>
        <end position="186"/>
    </location>
    <ligand>
        <name>sn-glycerol 1-phosphate</name>
        <dbReference type="ChEBI" id="CHEBI:57685"/>
    </ligand>
</feature>
<feature type="binding site" evidence="9">
    <location>
        <position position="60"/>
    </location>
    <ligand>
        <name>Mg(2+)</name>
        <dbReference type="ChEBI" id="CHEBI:18420"/>
    </ligand>
</feature>
<dbReference type="InterPro" id="IPR039074">
    <property type="entry name" value="GGGP/HepGP_synthase_I"/>
</dbReference>
<dbReference type="HAMAP" id="MF_00112">
    <property type="entry name" value="GGGP_HepGP_synthase"/>
    <property type="match status" value="1"/>
</dbReference>
<dbReference type="InterPro" id="IPR010946">
    <property type="entry name" value="GGGP_synth"/>
</dbReference>
<comment type="caution">
    <text evidence="10">The sequence shown here is derived from an EMBL/GenBank/DDBJ whole genome shotgun (WGS) entry which is preliminary data.</text>
</comment>
<organism evidence="10 11">
    <name type="scientific">Leeuwenhoekiella nanhaiensis</name>
    <dbReference type="NCBI Taxonomy" id="1655491"/>
    <lineage>
        <taxon>Bacteria</taxon>
        <taxon>Pseudomonadati</taxon>
        <taxon>Bacteroidota</taxon>
        <taxon>Flavobacteriia</taxon>
        <taxon>Flavobacteriales</taxon>
        <taxon>Flavobacteriaceae</taxon>
        <taxon>Leeuwenhoekiella</taxon>
    </lineage>
</organism>
<dbReference type="SUPFAM" id="SSF51395">
    <property type="entry name" value="FMN-linked oxidoreductases"/>
    <property type="match status" value="1"/>
</dbReference>
<evidence type="ECO:0000256" key="9">
    <source>
        <dbReference type="HAMAP-Rule" id="MF_00112"/>
    </source>
</evidence>
<evidence type="ECO:0000256" key="1">
    <source>
        <dbReference type="ARBA" id="ARBA00022516"/>
    </source>
</evidence>
<dbReference type="InterPro" id="IPR038597">
    <property type="entry name" value="GGGP/HepGP_synthase_sf"/>
</dbReference>
<evidence type="ECO:0000256" key="4">
    <source>
        <dbReference type="ARBA" id="ARBA00022842"/>
    </source>
</evidence>
<evidence type="ECO:0000256" key="5">
    <source>
        <dbReference type="ARBA" id="ARBA00023098"/>
    </source>
</evidence>
<dbReference type="PANTHER" id="PTHR40029">
    <property type="match status" value="1"/>
</dbReference>
<sequence>MISNFTHSGSVIYSQIEQAARLGQPCFAILFDPEELRVQDLEKHIEALPDHTTHLFVGGSTATAAQAQLAVRELKKHSGLPVVLFPGDHNQITAEADALLFLSLISGENPEYLIRQQIKSVDKLKNSALEIIPTGYILIDGGTETAVQRVSKTQPLTQDDPDHIVAVALAGQYSGKKLIYLEAGSGAKNPVSAEIIKAVKEAIHIPLIVGGGIRTREQLEIAYEAGADLVVVGTAFENGNFRI</sequence>
<dbReference type="NCBIfam" id="TIGR01769">
    <property type="entry name" value="GGGP"/>
    <property type="match status" value="1"/>
</dbReference>
<evidence type="ECO:0000313" key="11">
    <source>
        <dbReference type="Proteomes" id="UP000229433"/>
    </source>
</evidence>
<keyword evidence="11" id="KW-1185">Reference proteome</keyword>
<evidence type="ECO:0000256" key="8">
    <source>
        <dbReference type="ARBA" id="ARBA00047288"/>
    </source>
</evidence>
<feature type="binding site" evidence="9">
    <location>
        <begin position="233"/>
        <end position="234"/>
    </location>
    <ligand>
        <name>sn-glycerol 1-phosphate</name>
        <dbReference type="ChEBI" id="CHEBI:57685"/>
    </ligand>
</feature>
<comment type="function">
    <text evidence="9">Prenyltransferase that catalyzes the transfer of the geranylgeranyl moiety of geranylgeranyl diphosphate (GGPP) to the C3 hydroxyl of sn-glycerol-1-phosphate (G1P).</text>
</comment>
<dbReference type="NCBIfam" id="TIGR01768">
    <property type="entry name" value="GGGP-family"/>
    <property type="match status" value="1"/>
</dbReference>
<protein>
    <recommendedName>
        <fullName evidence="9">Geranylgeranylglyceryl phosphate synthase</fullName>
        <shortName evidence="9">GGGP synthase</shortName>
        <shortName evidence="9">GGGPS</shortName>
        <ecNumber evidence="9">2.5.1.41</ecNumber>
    </recommendedName>
    <alternativeName>
        <fullName evidence="9">(S)-3-O-geranylgeranylglyceryl phosphate synthase</fullName>
    </alternativeName>
    <alternativeName>
        <fullName evidence="9">Phosphoglycerol geranylgeranyltransferase</fullName>
    </alternativeName>
</protein>
<name>A0A2G1VSN8_9FLAO</name>
<dbReference type="GO" id="GO:0047294">
    <property type="term" value="F:phosphoglycerol geranylgeranyltransferase activity"/>
    <property type="evidence" value="ECO:0007669"/>
    <property type="project" value="UniProtKB-UniRule"/>
</dbReference>
<dbReference type="EC" id="2.5.1.41" evidence="9"/>
<dbReference type="Gene3D" id="3.20.20.390">
    <property type="entry name" value="FMN-linked oxidoreductases"/>
    <property type="match status" value="1"/>
</dbReference>
<feature type="binding site" evidence="9">
    <location>
        <begin position="211"/>
        <end position="212"/>
    </location>
    <ligand>
        <name>sn-glycerol 1-phosphate</name>
        <dbReference type="ChEBI" id="CHEBI:57685"/>
    </ligand>
</feature>
<keyword evidence="1 9" id="KW-0444">Lipid biosynthesis</keyword>
<dbReference type="PANTHER" id="PTHR40029:SF2">
    <property type="entry name" value="HEPTAPRENYLGLYCERYL PHOSPHATE SYNTHASE"/>
    <property type="match status" value="1"/>
</dbReference>
<dbReference type="GO" id="GO:0120536">
    <property type="term" value="F:heptaprenylglyceryl phosphate synthase activity"/>
    <property type="evidence" value="ECO:0007669"/>
    <property type="project" value="UniProtKB-ARBA"/>
</dbReference>
<evidence type="ECO:0000256" key="3">
    <source>
        <dbReference type="ARBA" id="ARBA00022723"/>
    </source>
</evidence>
<keyword evidence="3 9" id="KW-0479">Metal-binding</keyword>
<reference evidence="10 11" key="1">
    <citation type="submission" date="2017-08" db="EMBL/GenBank/DDBJ databases">
        <title>The whole genome shortgun sequences of strain Leeuwenhoekiella nanhaiensis G18 from the South China Sea.</title>
        <authorList>
            <person name="Liu Q."/>
        </authorList>
    </citation>
    <scope>NUCLEOTIDE SEQUENCE [LARGE SCALE GENOMIC DNA]</scope>
    <source>
        <strain evidence="10 11">G18</strain>
    </source>
</reference>
<dbReference type="NCBIfam" id="NF003198">
    <property type="entry name" value="PRK04169.1-2"/>
    <property type="match status" value="1"/>
</dbReference>
<accession>A0A2G1VSN8</accession>
<evidence type="ECO:0000256" key="6">
    <source>
        <dbReference type="ARBA" id="ARBA00023209"/>
    </source>
</evidence>
<dbReference type="RefSeq" id="WP_099645606.1">
    <property type="nucleotide sequence ID" value="NZ_KZ319289.1"/>
</dbReference>
<evidence type="ECO:0000256" key="2">
    <source>
        <dbReference type="ARBA" id="ARBA00022679"/>
    </source>
</evidence>
<keyword evidence="5 9" id="KW-0443">Lipid metabolism</keyword>